<dbReference type="GO" id="GO:0004674">
    <property type="term" value="F:protein serine/threonine kinase activity"/>
    <property type="evidence" value="ECO:0007669"/>
    <property type="project" value="UniProtKB-KW"/>
</dbReference>
<dbReference type="OrthoDB" id="676979at2759"/>
<dbReference type="PaxDb" id="4113-PGSC0003DMT400071897"/>
<keyword evidence="7" id="KW-0808">Transferase</keyword>
<dbReference type="InParanoid" id="M1CPG6"/>
<feature type="transmembrane region" description="Helical" evidence="21">
    <location>
        <begin position="649"/>
        <end position="682"/>
    </location>
</feature>
<dbReference type="EC" id="2.7.11.1" evidence="2"/>
<reference evidence="25" key="1">
    <citation type="journal article" date="2011" name="Nature">
        <title>Genome sequence and analysis of the tuber crop potato.</title>
        <authorList>
            <consortium name="The Potato Genome Sequencing Consortium"/>
        </authorList>
    </citation>
    <scope>NUCLEOTIDE SEQUENCE [LARGE SCALE GENOMIC DNA]</scope>
    <source>
        <strain evidence="25">cv. DM1-3 516 R44</strain>
    </source>
</reference>
<evidence type="ECO:0000259" key="23">
    <source>
        <dbReference type="PROSITE" id="PS50011"/>
    </source>
</evidence>
<dbReference type="PROSITE" id="PS00107">
    <property type="entry name" value="PROTEIN_KINASE_ATP"/>
    <property type="match status" value="1"/>
</dbReference>
<evidence type="ECO:0000256" key="13">
    <source>
        <dbReference type="ARBA" id="ARBA00022840"/>
    </source>
</evidence>
<dbReference type="eggNOG" id="ENOG502QQYD">
    <property type="taxonomic scope" value="Eukaryota"/>
</dbReference>
<dbReference type="GO" id="GO:0005524">
    <property type="term" value="F:ATP binding"/>
    <property type="evidence" value="ECO:0007669"/>
    <property type="project" value="UniProtKB-UniRule"/>
</dbReference>
<keyword evidence="25" id="KW-1185">Reference proteome</keyword>
<dbReference type="SMART" id="SM00365">
    <property type="entry name" value="LRR_SD22"/>
    <property type="match status" value="9"/>
</dbReference>
<dbReference type="SUPFAM" id="SSF56112">
    <property type="entry name" value="Protein kinase-like (PK-like)"/>
    <property type="match status" value="1"/>
</dbReference>
<evidence type="ECO:0000256" key="1">
    <source>
        <dbReference type="ARBA" id="ARBA00004251"/>
    </source>
</evidence>
<feature type="binding site" evidence="20">
    <location>
        <position position="754"/>
    </location>
    <ligand>
        <name>ATP</name>
        <dbReference type="ChEBI" id="CHEBI:30616"/>
    </ligand>
</feature>
<reference evidence="24" key="2">
    <citation type="submission" date="2015-06" db="UniProtKB">
        <authorList>
            <consortium name="EnsemblPlants"/>
        </authorList>
    </citation>
    <scope>IDENTIFICATION</scope>
    <source>
        <strain evidence="24">DM1-3 516 R44</strain>
    </source>
</reference>
<dbReference type="SUPFAM" id="SSF52058">
    <property type="entry name" value="L domain-like"/>
    <property type="match status" value="1"/>
</dbReference>
<keyword evidence="8 21" id="KW-0812">Transmembrane</keyword>
<dbReference type="InterPro" id="IPR000719">
    <property type="entry name" value="Prot_kinase_dom"/>
</dbReference>
<dbReference type="OMA" id="HWREWRN"/>
<dbReference type="GO" id="GO:0038023">
    <property type="term" value="F:signaling receptor activity"/>
    <property type="evidence" value="ECO:0000318"/>
    <property type="project" value="GO_Central"/>
</dbReference>
<feature type="signal peptide" evidence="22">
    <location>
        <begin position="1"/>
        <end position="20"/>
    </location>
</feature>
<dbReference type="InterPro" id="IPR011009">
    <property type="entry name" value="Kinase-like_dom_sf"/>
</dbReference>
<dbReference type="InterPro" id="IPR013210">
    <property type="entry name" value="LRR_N_plant-typ"/>
</dbReference>
<dbReference type="PROSITE" id="PS00109">
    <property type="entry name" value="PROTEIN_KINASE_TYR"/>
    <property type="match status" value="1"/>
</dbReference>
<dbReference type="FunFam" id="3.80.10.10:FF:000416">
    <property type="entry name" value="Probable leucine-rich repeat receptor-like protein kinase At5g63930"/>
    <property type="match status" value="1"/>
</dbReference>
<dbReference type="RefSeq" id="XP_006364866.1">
    <property type="nucleotide sequence ID" value="XM_006364804.2"/>
</dbReference>
<evidence type="ECO:0000256" key="10">
    <source>
        <dbReference type="ARBA" id="ARBA00022737"/>
    </source>
</evidence>
<comment type="subcellular location">
    <subcellularLocation>
        <location evidence="1">Cell membrane</location>
        <topology evidence="1">Single-pass type I membrane protein</topology>
    </subcellularLocation>
</comment>
<dbReference type="Gene3D" id="3.80.10.10">
    <property type="entry name" value="Ribonuclease Inhibitor"/>
    <property type="match status" value="4"/>
</dbReference>
<dbReference type="PANTHER" id="PTHR48053">
    <property type="entry name" value="LEUCINE RICH REPEAT FAMILY PROTEIN, EXPRESSED"/>
    <property type="match status" value="1"/>
</dbReference>
<evidence type="ECO:0000256" key="6">
    <source>
        <dbReference type="ARBA" id="ARBA00022614"/>
    </source>
</evidence>
<dbReference type="InterPro" id="IPR017441">
    <property type="entry name" value="Protein_kinase_ATP_BS"/>
</dbReference>
<dbReference type="Pfam" id="PF00069">
    <property type="entry name" value="Pkinase"/>
    <property type="match status" value="1"/>
</dbReference>
<dbReference type="Gene3D" id="1.10.510.10">
    <property type="entry name" value="Transferase(Phosphotransferase) domain 1"/>
    <property type="match status" value="1"/>
</dbReference>
<keyword evidence="10" id="KW-0677">Repeat</keyword>
<keyword evidence="9 22" id="KW-0732">Signal</keyword>
<dbReference type="PROSITE" id="PS51450">
    <property type="entry name" value="LRR"/>
    <property type="match status" value="3"/>
</dbReference>
<keyword evidence="5" id="KW-0597">Phosphoprotein</keyword>
<gene>
    <name evidence="24" type="primary">LOC102583181</name>
</gene>
<evidence type="ECO:0000256" key="16">
    <source>
        <dbReference type="ARBA" id="ARBA00023170"/>
    </source>
</evidence>
<dbReference type="Pfam" id="PF13855">
    <property type="entry name" value="LRR_8"/>
    <property type="match status" value="1"/>
</dbReference>
<evidence type="ECO:0000256" key="14">
    <source>
        <dbReference type="ARBA" id="ARBA00022989"/>
    </source>
</evidence>
<dbReference type="FunFam" id="1.10.510.10:FF:000445">
    <property type="entry name" value="MDIS1-interacting receptor like kinase 2"/>
    <property type="match status" value="1"/>
</dbReference>
<dbReference type="InterPro" id="IPR051716">
    <property type="entry name" value="Plant_RL_S/T_kinase"/>
</dbReference>
<name>M1CPG6_SOLTU</name>
<dbReference type="InterPro" id="IPR055414">
    <property type="entry name" value="LRR_R13L4/SHOC2-like"/>
</dbReference>
<dbReference type="Pfam" id="PF00560">
    <property type="entry name" value="LRR_1"/>
    <property type="match status" value="7"/>
</dbReference>
<evidence type="ECO:0000256" key="5">
    <source>
        <dbReference type="ARBA" id="ARBA00022553"/>
    </source>
</evidence>
<evidence type="ECO:0000256" key="22">
    <source>
        <dbReference type="SAM" id="SignalP"/>
    </source>
</evidence>
<evidence type="ECO:0000256" key="19">
    <source>
        <dbReference type="ARBA" id="ARBA00048679"/>
    </source>
</evidence>
<keyword evidence="16" id="KW-0675">Receptor</keyword>
<evidence type="ECO:0000313" key="25">
    <source>
        <dbReference type="Proteomes" id="UP000011115"/>
    </source>
</evidence>
<dbReference type="Pfam" id="PF23598">
    <property type="entry name" value="LRR_14"/>
    <property type="match status" value="1"/>
</dbReference>
<accession>M1CPG6</accession>
<keyword evidence="6" id="KW-0433">Leucine-rich repeat</keyword>
<comment type="catalytic activity">
    <reaction evidence="18">
        <text>L-threonyl-[protein] + ATP = O-phospho-L-threonyl-[protein] + ADP + H(+)</text>
        <dbReference type="Rhea" id="RHEA:46608"/>
        <dbReference type="Rhea" id="RHEA-COMP:11060"/>
        <dbReference type="Rhea" id="RHEA-COMP:11605"/>
        <dbReference type="ChEBI" id="CHEBI:15378"/>
        <dbReference type="ChEBI" id="CHEBI:30013"/>
        <dbReference type="ChEBI" id="CHEBI:30616"/>
        <dbReference type="ChEBI" id="CHEBI:61977"/>
        <dbReference type="ChEBI" id="CHEBI:456216"/>
        <dbReference type="EC" id="2.7.11.1"/>
    </reaction>
</comment>
<dbReference type="GO" id="GO:0050832">
    <property type="term" value="P:defense response to fungus"/>
    <property type="evidence" value="ECO:0007669"/>
    <property type="project" value="UniProtKB-ARBA"/>
</dbReference>
<dbReference type="FunFam" id="3.80.10.10:FF:000233">
    <property type="entry name" value="Leucine-rich repeat receptor-like protein kinase TDR"/>
    <property type="match status" value="1"/>
</dbReference>
<evidence type="ECO:0000256" key="12">
    <source>
        <dbReference type="ARBA" id="ARBA00022777"/>
    </source>
</evidence>
<dbReference type="PROSITE" id="PS50011">
    <property type="entry name" value="PROTEIN_KINASE_DOM"/>
    <property type="match status" value="1"/>
</dbReference>
<dbReference type="GO" id="GO:0009755">
    <property type="term" value="P:hormone-mediated signaling pathway"/>
    <property type="evidence" value="ECO:0000318"/>
    <property type="project" value="GO_Central"/>
</dbReference>
<keyword evidence="3" id="KW-1003">Cell membrane</keyword>
<evidence type="ECO:0000256" key="2">
    <source>
        <dbReference type="ARBA" id="ARBA00012513"/>
    </source>
</evidence>
<keyword evidence="15 21" id="KW-0472">Membrane</keyword>
<dbReference type="FunFam" id="3.80.10.10:FF:000400">
    <property type="entry name" value="Nuclear pore complex protein NUP107"/>
    <property type="match status" value="1"/>
</dbReference>
<dbReference type="EnsemblPlants" id="PGSC0003DMT400071897">
    <property type="protein sequence ID" value="PGSC0003DMT400071897"/>
    <property type="gene ID" value="PGSC0003DMG400027971"/>
</dbReference>
<keyword evidence="14 21" id="KW-1133">Transmembrane helix</keyword>
<evidence type="ECO:0000256" key="4">
    <source>
        <dbReference type="ARBA" id="ARBA00022527"/>
    </source>
</evidence>
<dbReference type="FunCoup" id="M1CPG6">
    <property type="interactions" value="464"/>
</dbReference>
<keyword evidence="13 20" id="KW-0067">ATP-binding</keyword>
<dbReference type="PANTHER" id="PTHR48053:SF163">
    <property type="entry name" value="MDIS1-INTERACTING RECEPTOR LIKE KINASE 2-LIKE"/>
    <property type="match status" value="1"/>
</dbReference>
<dbReference type="SMART" id="SM00369">
    <property type="entry name" value="LRR_TYP"/>
    <property type="match status" value="13"/>
</dbReference>
<dbReference type="GO" id="GO:0009791">
    <property type="term" value="P:post-embryonic development"/>
    <property type="evidence" value="ECO:0007669"/>
    <property type="project" value="UniProtKB-ARBA"/>
</dbReference>
<dbReference type="InterPro" id="IPR001611">
    <property type="entry name" value="Leu-rich_rpt"/>
</dbReference>
<dbReference type="KEGG" id="sot:102583181"/>
<dbReference type="InterPro" id="IPR003591">
    <property type="entry name" value="Leu-rich_rpt_typical-subtyp"/>
</dbReference>
<dbReference type="Gramene" id="PGSC0003DMT400071897">
    <property type="protein sequence ID" value="PGSC0003DMT400071897"/>
    <property type="gene ID" value="PGSC0003DMG400027971"/>
</dbReference>
<evidence type="ECO:0000256" key="20">
    <source>
        <dbReference type="PROSITE-ProRule" id="PRU10141"/>
    </source>
</evidence>
<protein>
    <recommendedName>
        <fullName evidence="2">non-specific serine/threonine protein kinase</fullName>
        <ecNumber evidence="2">2.7.11.1</ecNumber>
    </recommendedName>
</protein>
<evidence type="ECO:0000256" key="7">
    <source>
        <dbReference type="ARBA" id="ARBA00022679"/>
    </source>
</evidence>
<evidence type="ECO:0000256" key="17">
    <source>
        <dbReference type="ARBA" id="ARBA00023180"/>
    </source>
</evidence>
<feature type="domain" description="Protein kinase" evidence="23">
    <location>
        <begin position="726"/>
        <end position="992"/>
    </location>
</feature>
<evidence type="ECO:0000256" key="3">
    <source>
        <dbReference type="ARBA" id="ARBA00022475"/>
    </source>
</evidence>
<proteinExistence type="predicted"/>
<dbReference type="FunFam" id="3.80.10.10:FF:000383">
    <property type="entry name" value="Leucine-rich repeat receptor protein kinase EMS1"/>
    <property type="match status" value="1"/>
</dbReference>
<sequence>MDPKILYFLPLVYLFTITFASTEEATTLLKWKSTFKNQNNSLLASWTLSHPAAAKNFSSHDPCRDWYGVKCFNGRINRLNITNSGVIGTLHDFPFSSLPFLEYIDFSMNNLSGPIPAEIGKLTNLVEIDLDTNQLTGHIPPEIGNLINAKLFYAYSNELSGSIPIEIGKMKSLESLSLQKNNLSGPIPKSLDDLTELKILYLYSNQLSGLIPSELGNLKNLNELDLSDNKLSGSIPITLGDLTGLKILYLYSNQLSGLIPSELGNLKNLNELDLSDNKLSGSIPITLGDLTGLKILYLYSNQLSGLIPSELGNLKNLNELDLSDNKLSGSIPITLGDLTGLKILYLYSNQLSGLIPSELGTGPIPRSFSKCSSFKRVRLDNNSFTGNLSDAFGIHPHLYFINLSENDFYGELSSNWGKCKSLTDLRVARNNISGSIPPEIGNLKGLQGLILSSNHLVGQIPRELGKLTSLVNLLLRNNQISGNIPMELGLLTKLDYLDLSDNRLNGSIPPFIGDYQHLFHLNLSNNKFGQKIPIEIGKITQLNVLDLSRNHLVGEIPPQLANLKVLVNLNLSHNGLSGRIPQEFESSTGLQDVVLSYNLLEGPIPNNKAFINASLEGNKGLCGNVVGIHPCGMPSSVVKKHSMAKGRKLILIIVLPVMGALVILITVLPVMGALVLLCVFIGVLFMCDKRSRVGDVERRDSDGWLSISMLDGKALYRDILNATEEFDAKFCIGQGGHGSVYKVNLPSLGNIAVKRLHSSFENTPPKSFLNEVRALTGIKHRNIVNLYGYCSNAQHSLLVYEYVERGSLSSILSNKVESKKLDWFKRVNIIKGVAFALSYMHQDCSPPIVHRDISSSNVLLDSEYEARVADFGIAKLLKPDSSNCTALAGTYGYVAPELAYTMKVTQMCDVFSFGVLSLEIIKGKHLGEYITVLADSSTIDPEQLSNFLDERLPYPEDRVNEALVFIIKLACSCLLETPKSRPTMHFISHKLSSMDARPPIHQRNPHVRRAI</sequence>
<keyword evidence="11 20" id="KW-0547">Nucleotide-binding</keyword>
<dbReference type="GO" id="GO:0005886">
    <property type="term" value="C:plasma membrane"/>
    <property type="evidence" value="ECO:0000318"/>
    <property type="project" value="GO_Central"/>
</dbReference>
<evidence type="ECO:0000256" key="18">
    <source>
        <dbReference type="ARBA" id="ARBA00047899"/>
    </source>
</evidence>
<dbReference type="Proteomes" id="UP000011115">
    <property type="component" value="Unassembled WGS sequence"/>
</dbReference>
<dbReference type="InterPro" id="IPR008266">
    <property type="entry name" value="Tyr_kinase_AS"/>
</dbReference>
<keyword evidence="4" id="KW-0723">Serine/threonine-protein kinase</keyword>
<dbReference type="SUPFAM" id="SSF52047">
    <property type="entry name" value="RNI-like"/>
    <property type="match status" value="1"/>
</dbReference>
<evidence type="ECO:0000256" key="15">
    <source>
        <dbReference type="ARBA" id="ARBA00023136"/>
    </source>
</evidence>
<comment type="catalytic activity">
    <reaction evidence="19">
        <text>L-seryl-[protein] + ATP = O-phospho-L-seryl-[protein] + ADP + H(+)</text>
        <dbReference type="Rhea" id="RHEA:17989"/>
        <dbReference type="Rhea" id="RHEA-COMP:9863"/>
        <dbReference type="Rhea" id="RHEA-COMP:11604"/>
        <dbReference type="ChEBI" id="CHEBI:15378"/>
        <dbReference type="ChEBI" id="CHEBI:29999"/>
        <dbReference type="ChEBI" id="CHEBI:30616"/>
        <dbReference type="ChEBI" id="CHEBI:83421"/>
        <dbReference type="ChEBI" id="CHEBI:456216"/>
        <dbReference type="EC" id="2.7.11.1"/>
    </reaction>
</comment>
<dbReference type="InterPro" id="IPR032675">
    <property type="entry name" value="LRR_dom_sf"/>
</dbReference>
<dbReference type="STRING" id="4113.M1CPG6"/>
<evidence type="ECO:0000256" key="9">
    <source>
        <dbReference type="ARBA" id="ARBA00022729"/>
    </source>
</evidence>
<dbReference type="Gene3D" id="3.30.200.20">
    <property type="entry name" value="Phosphorylase Kinase, domain 1"/>
    <property type="match status" value="1"/>
</dbReference>
<keyword evidence="12" id="KW-0418">Kinase</keyword>
<dbReference type="Pfam" id="PF08263">
    <property type="entry name" value="LRRNT_2"/>
    <property type="match status" value="1"/>
</dbReference>
<dbReference type="GeneID" id="102583181"/>
<evidence type="ECO:0000256" key="21">
    <source>
        <dbReference type="SAM" id="Phobius"/>
    </source>
</evidence>
<dbReference type="FunFam" id="3.30.200.20:FF:000309">
    <property type="entry name" value="Leucine-rich repeat receptor protein kinase MSP1"/>
    <property type="match status" value="1"/>
</dbReference>
<dbReference type="PRINTS" id="PR00019">
    <property type="entry name" value="LEURICHRPT"/>
</dbReference>
<dbReference type="HOGENOM" id="CLU_000288_22_1_1"/>
<keyword evidence="17" id="KW-0325">Glycoprotein</keyword>
<evidence type="ECO:0000313" key="24">
    <source>
        <dbReference type="EnsemblPlants" id="PGSC0003DMT400071897"/>
    </source>
</evidence>
<feature type="chain" id="PRO_5004013356" description="non-specific serine/threonine protein kinase" evidence="22">
    <location>
        <begin position="21"/>
        <end position="1011"/>
    </location>
</feature>
<dbReference type="AlphaFoldDB" id="M1CPG6"/>
<organism evidence="24 25">
    <name type="scientific">Solanum tuberosum</name>
    <name type="common">Potato</name>
    <dbReference type="NCBI Taxonomy" id="4113"/>
    <lineage>
        <taxon>Eukaryota</taxon>
        <taxon>Viridiplantae</taxon>
        <taxon>Streptophyta</taxon>
        <taxon>Embryophyta</taxon>
        <taxon>Tracheophyta</taxon>
        <taxon>Spermatophyta</taxon>
        <taxon>Magnoliopsida</taxon>
        <taxon>eudicotyledons</taxon>
        <taxon>Gunneridae</taxon>
        <taxon>Pentapetalae</taxon>
        <taxon>asterids</taxon>
        <taxon>lamiids</taxon>
        <taxon>Solanales</taxon>
        <taxon>Solanaceae</taxon>
        <taxon>Solanoideae</taxon>
        <taxon>Solaneae</taxon>
        <taxon>Solanum</taxon>
    </lineage>
</organism>
<evidence type="ECO:0000256" key="8">
    <source>
        <dbReference type="ARBA" id="ARBA00022692"/>
    </source>
</evidence>
<evidence type="ECO:0000256" key="11">
    <source>
        <dbReference type="ARBA" id="ARBA00022741"/>
    </source>
</evidence>